<proteinExistence type="predicted"/>
<dbReference type="PROSITE" id="PS00676">
    <property type="entry name" value="SIGMA54_INTERACT_2"/>
    <property type="match status" value="1"/>
</dbReference>
<dbReference type="PROSITE" id="PS50112">
    <property type="entry name" value="PAS"/>
    <property type="match status" value="1"/>
</dbReference>
<feature type="domain" description="PAS" evidence="6">
    <location>
        <begin position="7"/>
        <end position="82"/>
    </location>
</feature>
<evidence type="ECO:0000259" key="6">
    <source>
        <dbReference type="PROSITE" id="PS50112"/>
    </source>
</evidence>
<keyword evidence="3" id="KW-0067">ATP-binding</keyword>
<dbReference type="InterPro" id="IPR002078">
    <property type="entry name" value="Sigma_54_int"/>
</dbReference>
<dbReference type="PANTHER" id="PTHR32071">
    <property type="entry name" value="TRANSCRIPTIONAL REGULATORY PROTEIN"/>
    <property type="match status" value="1"/>
</dbReference>
<dbReference type="InterPro" id="IPR009057">
    <property type="entry name" value="Homeodomain-like_sf"/>
</dbReference>
<dbReference type="RefSeq" id="WP_253020554.1">
    <property type="nucleotide sequence ID" value="NZ_JAOSHN010000001.1"/>
</dbReference>
<dbReference type="Gene3D" id="1.10.8.60">
    <property type="match status" value="1"/>
</dbReference>
<dbReference type="Gene3D" id="3.40.50.300">
    <property type="entry name" value="P-loop containing nucleotide triphosphate hydrolases"/>
    <property type="match status" value="1"/>
</dbReference>
<evidence type="ECO:0000313" key="7">
    <source>
        <dbReference type="EMBL" id="MCU7377034.1"/>
    </source>
</evidence>
<dbReference type="InterPro" id="IPR058031">
    <property type="entry name" value="AAA_lid_NorR"/>
</dbReference>
<dbReference type="InterPro" id="IPR003593">
    <property type="entry name" value="AAA+_ATPase"/>
</dbReference>
<name>A0A9J6QM98_9FIRM</name>
<dbReference type="NCBIfam" id="TIGR00229">
    <property type="entry name" value="sensory_box"/>
    <property type="match status" value="1"/>
</dbReference>
<dbReference type="Pfam" id="PF00158">
    <property type="entry name" value="Sigma54_activat"/>
    <property type="match status" value="1"/>
</dbReference>
<dbReference type="GO" id="GO:0003677">
    <property type="term" value="F:DNA binding"/>
    <property type="evidence" value="ECO:0007669"/>
    <property type="project" value="UniProtKB-KW"/>
</dbReference>
<dbReference type="InterPro" id="IPR013767">
    <property type="entry name" value="PAS_fold"/>
</dbReference>
<dbReference type="EMBL" id="JAOSHN010000001">
    <property type="protein sequence ID" value="MCU7377034.1"/>
    <property type="molecule type" value="Genomic_DNA"/>
</dbReference>
<protein>
    <recommendedName>
        <fullName evidence="4">HTH-type transcriptional regulatory protein TyrR</fullName>
    </recommendedName>
</protein>
<dbReference type="GO" id="GO:0006355">
    <property type="term" value="P:regulation of DNA-templated transcription"/>
    <property type="evidence" value="ECO:0007669"/>
    <property type="project" value="InterPro"/>
</dbReference>
<dbReference type="Proteomes" id="UP001065549">
    <property type="component" value="Unassembled WGS sequence"/>
</dbReference>
<dbReference type="FunFam" id="3.40.50.300:FF:000006">
    <property type="entry name" value="DNA-binding transcriptional regulator NtrC"/>
    <property type="match status" value="1"/>
</dbReference>
<evidence type="ECO:0000256" key="2">
    <source>
        <dbReference type="ARBA" id="ARBA00022797"/>
    </source>
</evidence>
<dbReference type="InterPro" id="IPR000014">
    <property type="entry name" value="PAS"/>
</dbReference>
<dbReference type="PROSITE" id="PS50045">
    <property type="entry name" value="SIGMA54_INTERACT_4"/>
    <property type="match status" value="1"/>
</dbReference>
<dbReference type="CDD" id="cd00009">
    <property type="entry name" value="AAA"/>
    <property type="match status" value="1"/>
</dbReference>
<dbReference type="Gene3D" id="1.10.10.60">
    <property type="entry name" value="Homeodomain-like"/>
    <property type="match status" value="1"/>
</dbReference>
<dbReference type="PANTHER" id="PTHR32071:SF57">
    <property type="entry name" value="C4-DICARBOXYLATE TRANSPORT TRANSCRIPTIONAL REGULATORY PROTEIN DCTD"/>
    <property type="match status" value="1"/>
</dbReference>
<dbReference type="SUPFAM" id="SSF52540">
    <property type="entry name" value="P-loop containing nucleoside triphosphate hydrolases"/>
    <property type="match status" value="1"/>
</dbReference>
<dbReference type="Pfam" id="PF00989">
    <property type="entry name" value="PAS"/>
    <property type="match status" value="1"/>
</dbReference>
<dbReference type="Pfam" id="PF25601">
    <property type="entry name" value="AAA_lid_14"/>
    <property type="match status" value="1"/>
</dbReference>
<evidence type="ECO:0000256" key="3">
    <source>
        <dbReference type="ARBA" id="ARBA00022840"/>
    </source>
</evidence>
<gene>
    <name evidence="7" type="ORF">OBO34_01555</name>
</gene>
<feature type="domain" description="Sigma-54 factor interaction" evidence="5">
    <location>
        <begin position="152"/>
        <end position="381"/>
    </location>
</feature>
<keyword evidence="2" id="KW-0058">Aromatic hydrocarbons catabolism</keyword>
<dbReference type="InterPro" id="IPR030828">
    <property type="entry name" value="HTH_TyrR"/>
</dbReference>
<evidence type="ECO:0000313" key="8">
    <source>
        <dbReference type="Proteomes" id="UP001065549"/>
    </source>
</evidence>
<reference evidence="7" key="1">
    <citation type="submission" date="2022-09" db="EMBL/GenBank/DDBJ databases">
        <title>Culturomic study of gut microbiota in children with autism spectrum disorder.</title>
        <authorList>
            <person name="Efimov B.A."/>
            <person name="Chaplin A.V."/>
            <person name="Sokolova S.R."/>
            <person name="Pikina A.P."/>
            <person name="Korzhanova M."/>
            <person name="Belova V."/>
            <person name="Korostin D."/>
        </authorList>
    </citation>
    <scope>NUCLEOTIDE SEQUENCE</scope>
    <source>
        <strain evidence="7">ASD5510</strain>
    </source>
</reference>
<dbReference type="Pfam" id="PF18024">
    <property type="entry name" value="HTH_50"/>
    <property type="match status" value="1"/>
</dbReference>
<dbReference type="Gene3D" id="3.30.450.20">
    <property type="entry name" value="PAS domain"/>
    <property type="match status" value="1"/>
</dbReference>
<keyword evidence="8" id="KW-1185">Reference proteome</keyword>
<dbReference type="InterPro" id="IPR025943">
    <property type="entry name" value="Sigma_54_int_dom_ATP-bd_2"/>
</dbReference>
<evidence type="ECO:0000256" key="1">
    <source>
        <dbReference type="ARBA" id="ARBA00022741"/>
    </source>
</evidence>
<dbReference type="AlphaFoldDB" id="A0A9J6QM98"/>
<dbReference type="SMART" id="SM00382">
    <property type="entry name" value="AAA"/>
    <property type="match status" value="1"/>
</dbReference>
<keyword evidence="1" id="KW-0547">Nucleotide-binding</keyword>
<evidence type="ECO:0000256" key="4">
    <source>
        <dbReference type="ARBA" id="ARBA00029500"/>
    </source>
</evidence>
<organism evidence="7 8">
    <name type="scientific">Hominibacterium faecale</name>
    <dbReference type="NCBI Taxonomy" id="2839743"/>
    <lineage>
        <taxon>Bacteria</taxon>
        <taxon>Bacillati</taxon>
        <taxon>Bacillota</taxon>
        <taxon>Clostridia</taxon>
        <taxon>Peptostreptococcales</taxon>
        <taxon>Anaerovoracaceae</taxon>
        <taxon>Hominibacterium</taxon>
    </lineage>
</organism>
<accession>A0A9J6QM98</accession>
<dbReference type="InterPro" id="IPR027417">
    <property type="entry name" value="P-loop_NTPase"/>
</dbReference>
<dbReference type="SUPFAM" id="SSF46689">
    <property type="entry name" value="Homeodomain-like"/>
    <property type="match status" value="1"/>
</dbReference>
<dbReference type="InterPro" id="IPR035965">
    <property type="entry name" value="PAS-like_dom_sf"/>
</dbReference>
<sequence>MIEKITDLNLLRFIVNNAACAIILIDKNENVIMTNLEYEKLTGYTDRYLTGMTVGDMIEKKIIHDSVSRKVMRQKQTVVLEQLSAGSSGSEYLVMVKGIPYWGQSKEIEYVICCLFDISDKRRIIEDLTASNLKYSMELLQLKKDAAANAGIVYRSPLMQTIIDKAEIIAKTDSTALILGESGTGKSMIARFLHDNSQRADNTFLTINCGAVPESLIESELFGYEKGAFTGAQPSGKQGLVELADNGTLFLDEIGDMPYDLQVKLLRLLQEKEFFRIGGTRPLKVNTRIIAATNQNLKEQIEKKRFREDLYYRLNVLNLQIPPLRERAEDIPILAETFRLKFNERYQLQKVLSHELINHLSQLQLRGNVRELENLIERLVLFSTEKVLTVNHLPGILEPEDPAALSCTMDVEHSTYQQLRDHFERTLLTEAKIRYQTTAEIGRQLKVDQSTISRKLKKYKID</sequence>
<dbReference type="SUPFAM" id="SSF55785">
    <property type="entry name" value="PYP-like sensor domain (PAS domain)"/>
    <property type="match status" value="1"/>
</dbReference>
<comment type="caution">
    <text evidence="7">The sequence shown here is derived from an EMBL/GenBank/DDBJ whole genome shotgun (WGS) entry which is preliminary data.</text>
</comment>
<dbReference type="GO" id="GO:0005524">
    <property type="term" value="F:ATP binding"/>
    <property type="evidence" value="ECO:0007669"/>
    <property type="project" value="UniProtKB-KW"/>
</dbReference>
<evidence type="ECO:0000259" key="5">
    <source>
        <dbReference type="PROSITE" id="PS50045"/>
    </source>
</evidence>